<comment type="caution">
    <text evidence="2">The sequence shown here is derived from an EMBL/GenBank/DDBJ whole genome shotgun (WGS) entry which is preliminary data.</text>
</comment>
<evidence type="ECO:0000256" key="1">
    <source>
        <dbReference type="SAM" id="MobiDB-lite"/>
    </source>
</evidence>
<reference evidence="2" key="1">
    <citation type="journal article" date="2014" name="Front. Microbiol.">
        <title>High frequency of phylogenetically diverse reductive dehalogenase-homologous genes in deep subseafloor sedimentary metagenomes.</title>
        <authorList>
            <person name="Kawai M."/>
            <person name="Futagami T."/>
            <person name="Toyoda A."/>
            <person name="Takaki Y."/>
            <person name="Nishi S."/>
            <person name="Hori S."/>
            <person name="Arai W."/>
            <person name="Tsubouchi T."/>
            <person name="Morono Y."/>
            <person name="Uchiyama I."/>
            <person name="Ito T."/>
            <person name="Fujiyama A."/>
            <person name="Inagaki F."/>
            <person name="Takami H."/>
        </authorList>
    </citation>
    <scope>NUCLEOTIDE SEQUENCE</scope>
    <source>
        <strain evidence="2">Expedition CK06-06</strain>
    </source>
</reference>
<accession>X1RSG5</accession>
<feature type="non-terminal residue" evidence="2">
    <location>
        <position position="67"/>
    </location>
</feature>
<dbReference type="EMBL" id="BARW01003351">
    <property type="protein sequence ID" value="GAI66130.1"/>
    <property type="molecule type" value="Genomic_DNA"/>
</dbReference>
<protein>
    <submittedName>
        <fullName evidence="2">Uncharacterized protein</fullName>
    </submittedName>
</protein>
<proteinExistence type="predicted"/>
<organism evidence="2">
    <name type="scientific">marine sediment metagenome</name>
    <dbReference type="NCBI Taxonomy" id="412755"/>
    <lineage>
        <taxon>unclassified sequences</taxon>
        <taxon>metagenomes</taxon>
        <taxon>ecological metagenomes</taxon>
    </lineage>
</organism>
<evidence type="ECO:0000313" key="2">
    <source>
        <dbReference type="EMBL" id="GAI66130.1"/>
    </source>
</evidence>
<dbReference type="AlphaFoldDB" id="X1RSG5"/>
<sequence length="67" mass="7168">MPVRELAEIAREGRRGAAQTQPRARPNRVRGGLRFAFGPGRWGRLKPPQPPAAPLAFVSASAPASLP</sequence>
<feature type="compositionally biased region" description="Basic and acidic residues" evidence="1">
    <location>
        <begin position="1"/>
        <end position="15"/>
    </location>
</feature>
<name>X1RSG5_9ZZZZ</name>
<feature type="region of interest" description="Disordered" evidence="1">
    <location>
        <begin position="1"/>
        <end position="25"/>
    </location>
</feature>
<gene>
    <name evidence="2" type="ORF">S12H4_08613</name>
</gene>